<feature type="compositionally biased region" description="Polar residues" evidence="1">
    <location>
        <begin position="75"/>
        <end position="91"/>
    </location>
</feature>
<sequence length="102" mass="11290">MTKDFKVEDEDEQDEDAGEGEDEDEYEDEYEDEDEYRVPHGSNAKLILDPAAWPSELLGNANATEKVNALGAQGGPSNHSNLFGPQTTHWASCQPRLHSVAE</sequence>
<evidence type="ECO:0000256" key="1">
    <source>
        <dbReference type="SAM" id="MobiDB-lite"/>
    </source>
</evidence>
<evidence type="ECO:0000313" key="2">
    <source>
        <dbReference type="EMBL" id="KAI8041660.1"/>
    </source>
</evidence>
<protein>
    <submittedName>
        <fullName evidence="2">Uncharacterized protein</fullName>
    </submittedName>
</protein>
<evidence type="ECO:0000313" key="3">
    <source>
        <dbReference type="Proteomes" id="UP001059596"/>
    </source>
</evidence>
<accession>A0A9Q0BRW6</accession>
<dbReference type="EMBL" id="JAMKOV010000003">
    <property type="protein sequence ID" value="KAI8041660.1"/>
    <property type="molecule type" value="Genomic_DNA"/>
</dbReference>
<feature type="compositionally biased region" description="Acidic residues" evidence="1">
    <location>
        <begin position="7"/>
        <end position="35"/>
    </location>
</feature>
<feature type="region of interest" description="Disordered" evidence="1">
    <location>
        <begin position="1"/>
        <end position="38"/>
    </location>
</feature>
<feature type="region of interest" description="Disordered" evidence="1">
    <location>
        <begin position="68"/>
        <end position="102"/>
    </location>
</feature>
<name>A0A9Q0BRW6_9MUSC</name>
<reference evidence="2" key="1">
    <citation type="journal article" date="2023" name="Genome Biol. Evol.">
        <title>Long-read-based Genome Assembly of Drosophila gunungcola Reveals Fewer Chemosensory Genes in Flower-breeding Species.</title>
        <authorList>
            <person name="Negi A."/>
            <person name="Liao B.Y."/>
            <person name="Yeh S.D."/>
        </authorList>
    </citation>
    <scope>NUCLEOTIDE SEQUENCE</scope>
    <source>
        <strain evidence="2">Sukarami</strain>
    </source>
</reference>
<dbReference type="AlphaFoldDB" id="A0A9Q0BRW6"/>
<comment type="caution">
    <text evidence="2">The sequence shown here is derived from an EMBL/GenBank/DDBJ whole genome shotgun (WGS) entry which is preliminary data.</text>
</comment>
<keyword evidence="3" id="KW-1185">Reference proteome</keyword>
<dbReference type="Proteomes" id="UP001059596">
    <property type="component" value="Unassembled WGS sequence"/>
</dbReference>
<proteinExistence type="predicted"/>
<organism evidence="2 3">
    <name type="scientific">Drosophila gunungcola</name>
    <name type="common">fruit fly</name>
    <dbReference type="NCBI Taxonomy" id="103775"/>
    <lineage>
        <taxon>Eukaryota</taxon>
        <taxon>Metazoa</taxon>
        <taxon>Ecdysozoa</taxon>
        <taxon>Arthropoda</taxon>
        <taxon>Hexapoda</taxon>
        <taxon>Insecta</taxon>
        <taxon>Pterygota</taxon>
        <taxon>Neoptera</taxon>
        <taxon>Endopterygota</taxon>
        <taxon>Diptera</taxon>
        <taxon>Brachycera</taxon>
        <taxon>Muscomorpha</taxon>
        <taxon>Ephydroidea</taxon>
        <taxon>Drosophilidae</taxon>
        <taxon>Drosophila</taxon>
        <taxon>Sophophora</taxon>
    </lineage>
</organism>
<gene>
    <name evidence="2" type="ORF">M5D96_005925</name>
</gene>